<keyword evidence="7" id="KW-0411">Iron-sulfur</keyword>
<dbReference type="InterPro" id="IPR050415">
    <property type="entry name" value="MRET"/>
</dbReference>
<evidence type="ECO:0000313" key="10">
    <source>
        <dbReference type="EMBL" id="GAA3676988.1"/>
    </source>
</evidence>
<dbReference type="Gene3D" id="3.40.50.80">
    <property type="entry name" value="Nucleotide-binding domain of ferredoxin-NADP reductase (FNR) module"/>
    <property type="match status" value="1"/>
</dbReference>
<evidence type="ECO:0000313" key="11">
    <source>
        <dbReference type="Proteomes" id="UP001500752"/>
    </source>
</evidence>
<dbReference type="Pfam" id="PF00111">
    <property type="entry name" value="Fer2"/>
    <property type="match status" value="1"/>
</dbReference>
<dbReference type="SUPFAM" id="SSF54292">
    <property type="entry name" value="2Fe-2S ferredoxin-like"/>
    <property type="match status" value="1"/>
</dbReference>
<dbReference type="CDD" id="cd00207">
    <property type="entry name" value="fer2"/>
    <property type="match status" value="1"/>
</dbReference>
<evidence type="ECO:0000256" key="6">
    <source>
        <dbReference type="ARBA" id="ARBA00023004"/>
    </source>
</evidence>
<sequence>MTDVAAAPALSRVKDPEANYEVRVSGRRMVGEDIVSLDLVRLDGEPFPAWEPGSHIDLFLGTDGLGDPLTRQYSLWGAVEDRSTWRIGVLKDPKSRGGSARVHEDLTEGTRLTVRGARNHFPLEPASSYVFFAGGIGITPILPMVREVERAGRPWKLYYMARNRQRLALLDEIGTLPSANVVLHCDDESGLIDLAGITASLGTADHVYACGPGPLLDVLEKMAEEAGRWTFHCERFAAAPPAAGSEDKPFEVLLAKSSRTLQIPAGVSCLKVLREAGVDVDWSCSEGVCGTCETEVLEGVPDHRDVVLTKEERAANETMMPCVSRARSARIVLNL</sequence>
<keyword evidence="6" id="KW-0408">Iron</keyword>
<feature type="domain" description="FAD-binding FR-type" evidence="9">
    <location>
        <begin position="17"/>
        <end position="124"/>
    </location>
</feature>
<dbReference type="PANTHER" id="PTHR47354">
    <property type="entry name" value="NADH OXIDOREDUCTASE HCR"/>
    <property type="match status" value="1"/>
</dbReference>
<dbReference type="PROSITE" id="PS51085">
    <property type="entry name" value="2FE2S_FER_2"/>
    <property type="match status" value="1"/>
</dbReference>
<dbReference type="PRINTS" id="PR00409">
    <property type="entry name" value="PHDIOXRDTASE"/>
</dbReference>
<dbReference type="Gene3D" id="2.40.30.10">
    <property type="entry name" value="Translation factors"/>
    <property type="match status" value="1"/>
</dbReference>
<dbReference type="InterPro" id="IPR039261">
    <property type="entry name" value="FNR_nucleotide-bd"/>
</dbReference>
<organism evidence="10 11">
    <name type="scientific">Arthrobacter ginkgonis</name>
    <dbReference type="NCBI Taxonomy" id="1630594"/>
    <lineage>
        <taxon>Bacteria</taxon>
        <taxon>Bacillati</taxon>
        <taxon>Actinomycetota</taxon>
        <taxon>Actinomycetes</taxon>
        <taxon>Micrococcales</taxon>
        <taxon>Micrococcaceae</taxon>
        <taxon>Arthrobacter</taxon>
    </lineage>
</organism>
<dbReference type="InterPro" id="IPR017938">
    <property type="entry name" value="Riboflavin_synthase-like_b-brl"/>
</dbReference>
<dbReference type="InterPro" id="IPR012675">
    <property type="entry name" value="Beta-grasp_dom_sf"/>
</dbReference>
<evidence type="ECO:0000256" key="4">
    <source>
        <dbReference type="ARBA" id="ARBA00022723"/>
    </source>
</evidence>
<dbReference type="EMBL" id="BAABEO010000009">
    <property type="protein sequence ID" value="GAA3676988.1"/>
    <property type="molecule type" value="Genomic_DNA"/>
</dbReference>
<dbReference type="CDD" id="cd06185">
    <property type="entry name" value="PDR_like"/>
    <property type="match status" value="1"/>
</dbReference>
<keyword evidence="11" id="KW-1185">Reference proteome</keyword>
<dbReference type="InterPro" id="IPR017927">
    <property type="entry name" value="FAD-bd_FR_type"/>
</dbReference>
<evidence type="ECO:0000259" key="9">
    <source>
        <dbReference type="PROSITE" id="PS51384"/>
    </source>
</evidence>
<dbReference type="InterPro" id="IPR006058">
    <property type="entry name" value="2Fe2S_fd_BS"/>
</dbReference>
<protein>
    <submittedName>
        <fullName evidence="10">PDR/VanB family oxidoreductase</fullName>
    </submittedName>
</protein>
<reference evidence="11" key="1">
    <citation type="journal article" date="2019" name="Int. J. Syst. Evol. Microbiol.">
        <title>The Global Catalogue of Microorganisms (GCM) 10K type strain sequencing project: providing services to taxonomists for standard genome sequencing and annotation.</title>
        <authorList>
            <consortium name="The Broad Institute Genomics Platform"/>
            <consortium name="The Broad Institute Genome Sequencing Center for Infectious Disease"/>
            <person name="Wu L."/>
            <person name="Ma J."/>
        </authorList>
    </citation>
    <scope>NUCLEOTIDE SEQUENCE [LARGE SCALE GENOMIC DNA]</scope>
    <source>
        <strain evidence="11">JCM 30742</strain>
    </source>
</reference>
<dbReference type="PROSITE" id="PS00197">
    <property type="entry name" value="2FE2S_FER_1"/>
    <property type="match status" value="1"/>
</dbReference>
<proteinExistence type="predicted"/>
<dbReference type="Proteomes" id="UP001500752">
    <property type="component" value="Unassembled WGS sequence"/>
</dbReference>
<dbReference type="Gene3D" id="3.10.20.30">
    <property type="match status" value="1"/>
</dbReference>
<evidence type="ECO:0000256" key="7">
    <source>
        <dbReference type="ARBA" id="ARBA00023014"/>
    </source>
</evidence>
<evidence type="ECO:0000256" key="2">
    <source>
        <dbReference type="ARBA" id="ARBA00022630"/>
    </source>
</evidence>
<keyword evidence="3" id="KW-0001">2Fe-2S</keyword>
<dbReference type="InterPro" id="IPR036010">
    <property type="entry name" value="2Fe-2S_ferredoxin-like_sf"/>
</dbReference>
<dbReference type="RefSeq" id="WP_345149578.1">
    <property type="nucleotide sequence ID" value="NZ_BAABEO010000009.1"/>
</dbReference>
<keyword evidence="5" id="KW-0560">Oxidoreductase</keyword>
<name>A0ABP7C4G8_9MICC</name>
<accession>A0ABP7C4G8</accession>
<dbReference type="PROSITE" id="PS51384">
    <property type="entry name" value="FAD_FR"/>
    <property type="match status" value="1"/>
</dbReference>
<dbReference type="SUPFAM" id="SSF52343">
    <property type="entry name" value="Ferredoxin reductase-like, C-terminal NADP-linked domain"/>
    <property type="match status" value="1"/>
</dbReference>
<dbReference type="PANTHER" id="PTHR47354:SF1">
    <property type="entry name" value="CARNITINE MONOOXYGENASE REDUCTASE SUBUNIT"/>
    <property type="match status" value="1"/>
</dbReference>
<keyword evidence="4" id="KW-0479">Metal-binding</keyword>
<evidence type="ECO:0000256" key="1">
    <source>
        <dbReference type="ARBA" id="ARBA00001974"/>
    </source>
</evidence>
<dbReference type="SUPFAM" id="SSF63380">
    <property type="entry name" value="Riboflavin synthase domain-like"/>
    <property type="match status" value="1"/>
</dbReference>
<evidence type="ECO:0000259" key="8">
    <source>
        <dbReference type="PROSITE" id="PS51085"/>
    </source>
</evidence>
<feature type="domain" description="2Fe-2S ferredoxin-type" evidence="8">
    <location>
        <begin position="250"/>
        <end position="335"/>
    </location>
</feature>
<gene>
    <name evidence="10" type="ORF">GCM10023081_14110</name>
</gene>
<evidence type="ECO:0000256" key="5">
    <source>
        <dbReference type="ARBA" id="ARBA00023002"/>
    </source>
</evidence>
<dbReference type="InterPro" id="IPR001041">
    <property type="entry name" value="2Fe-2S_ferredoxin-type"/>
</dbReference>
<keyword evidence="2" id="KW-0285">Flavoprotein</keyword>
<comment type="caution">
    <text evidence="10">The sequence shown here is derived from an EMBL/GenBank/DDBJ whole genome shotgun (WGS) entry which is preliminary data.</text>
</comment>
<comment type="cofactor">
    <cofactor evidence="1">
        <name>FAD</name>
        <dbReference type="ChEBI" id="CHEBI:57692"/>
    </cofactor>
</comment>
<evidence type="ECO:0000256" key="3">
    <source>
        <dbReference type="ARBA" id="ARBA00022714"/>
    </source>
</evidence>